<reference evidence="12" key="1">
    <citation type="submission" date="2011-06" db="EMBL/GenBank/DDBJ databases">
        <title>Complete genome sequence of Paenibacillus mucilaginosus KNP414.</title>
        <authorList>
            <person name="Wang J."/>
            <person name="Hu S."/>
            <person name="Hu X."/>
            <person name="Zhang B."/>
            <person name="Dong D."/>
            <person name="Zhang S."/>
            <person name="Zhao K."/>
            <person name="Wu D."/>
        </authorList>
    </citation>
    <scope>NUCLEOTIDE SEQUENCE [LARGE SCALE GENOMIC DNA]</scope>
    <source>
        <strain evidence="12">KNP414</strain>
    </source>
</reference>
<dbReference type="PROSITE" id="PS50887">
    <property type="entry name" value="GGDEF"/>
    <property type="match status" value="1"/>
</dbReference>
<dbReference type="GO" id="GO:0006355">
    <property type="term" value="P:regulation of DNA-templated transcription"/>
    <property type="evidence" value="ECO:0007669"/>
    <property type="project" value="InterPro"/>
</dbReference>
<dbReference type="InterPro" id="IPR052155">
    <property type="entry name" value="Biofilm_reg_signaling"/>
</dbReference>
<dbReference type="InterPro" id="IPR011620">
    <property type="entry name" value="Sig_transdc_His_kinase_LytS_TM"/>
</dbReference>
<evidence type="ECO:0000256" key="3">
    <source>
        <dbReference type="ARBA" id="ARBA00022692"/>
    </source>
</evidence>
<feature type="region of interest" description="Disordered" evidence="6">
    <location>
        <begin position="849"/>
        <end position="870"/>
    </location>
</feature>
<keyword evidence="3 7" id="KW-0812">Transmembrane</keyword>
<feature type="transmembrane region" description="Helical" evidence="7">
    <location>
        <begin position="157"/>
        <end position="179"/>
    </location>
</feature>
<keyword evidence="4 7" id="KW-1133">Transmembrane helix</keyword>
<dbReference type="Pfam" id="PF00989">
    <property type="entry name" value="PAS"/>
    <property type="match status" value="1"/>
</dbReference>
<evidence type="ECO:0000256" key="6">
    <source>
        <dbReference type="SAM" id="MobiDB-lite"/>
    </source>
</evidence>
<dbReference type="NCBIfam" id="TIGR00254">
    <property type="entry name" value="GGDEF"/>
    <property type="match status" value="1"/>
</dbReference>
<dbReference type="InterPro" id="IPR000700">
    <property type="entry name" value="PAS-assoc_C"/>
</dbReference>
<dbReference type="PROSITE" id="PS50112">
    <property type="entry name" value="PAS"/>
    <property type="match status" value="3"/>
</dbReference>
<evidence type="ECO:0000313" key="12">
    <source>
        <dbReference type="Proteomes" id="UP000006620"/>
    </source>
</evidence>
<feature type="transmembrane region" description="Helical" evidence="7">
    <location>
        <begin position="6"/>
        <end position="25"/>
    </location>
</feature>
<evidence type="ECO:0000256" key="1">
    <source>
        <dbReference type="ARBA" id="ARBA00004651"/>
    </source>
</evidence>
<dbReference type="InterPro" id="IPR013767">
    <property type="entry name" value="PAS_fold"/>
</dbReference>
<evidence type="ECO:0000259" key="8">
    <source>
        <dbReference type="PROSITE" id="PS50112"/>
    </source>
</evidence>
<dbReference type="SUPFAM" id="SSF55781">
    <property type="entry name" value="GAF domain-like"/>
    <property type="match status" value="1"/>
</dbReference>
<feature type="domain" description="PAC" evidence="9">
    <location>
        <begin position="797"/>
        <end position="847"/>
    </location>
</feature>
<feature type="domain" description="PAC" evidence="9">
    <location>
        <begin position="672"/>
        <end position="722"/>
    </location>
</feature>
<evidence type="ECO:0000256" key="2">
    <source>
        <dbReference type="ARBA" id="ARBA00022475"/>
    </source>
</evidence>
<feature type="domain" description="GGDEF" evidence="10">
    <location>
        <begin position="893"/>
        <end position="1030"/>
    </location>
</feature>
<dbReference type="PANTHER" id="PTHR44757">
    <property type="entry name" value="DIGUANYLATE CYCLASE DGCP"/>
    <property type="match status" value="1"/>
</dbReference>
<dbReference type="InterPro" id="IPR029016">
    <property type="entry name" value="GAF-like_dom_sf"/>
</dbReference>
<dbReference type="CDD" id="cd01949">
    <property type="entry name" value="GGDEF"/>
    <property type="match status" value="1"/>
</dbReference>
<keyword evidence="2" id="KW-1003">Cell membrane</keyword>
<dbReference type="PROSITE" id="PS50113">
    <property type="entry name" value="PAC"/>
    <property type="match status" value="4"/>
</dbReference>
<reference evidence="11 12" key="2">
    <citation type="journal article" date="2013" name="Genome Announc.">
        <title>Genome Sequence of Growth-Improving Paenibacillus mucilaginosus Strain KNP414.</title>
        <authorList>
            <person name="Lu J.J."/>
            <person name="Wang J.F."/>
            <person name="Hu X.F."/>
        </authorList>
    </citation>
    <scope>NUCLEOTIDE SEQUENCE [LARGE SCALE GENOMIC DNA]</scope>
    <source>
        <strain evidence="11 12">KNP414</strain>
    </source>
</reference>
<dbReference type="InterPro" id="IPR003018">
    <property type="entry name" value="GAF"/>
</dbReference>
<dbReference type="PATRIC" id="fig|1036673.3.peg.277"/>
<dbReference type="NCBIfam" id="TIGR00229">
    <property type="entry name" value="sensory_box"/>
    <property type="match status" value="4"/>
</dbReference>
<dbReference type="PANTHER" id="PTHR44757:SF2">
    <property type="entry name" value="BIOFILM ARCHITECTURE MAINTENANCE PROTEIN MBAA"/>
    <property type="match status" value="1"/>
</dbReference>
<dbReference type="InterPro" id="IPR029787">
    <property type="entry name" value="Nucleotide_cyclase"/>
</dbReference>
<dbReference type="Gene3D" id="3.30.70.270">
    <property type="match status" value="1"/>
</dbReference>
<feature type="domain" description="PAS" evidence="8">
    <location>
        <begin position="470"/>
        <end position="517"/>
    </location>
</feature>
<dbReference type="SUPFAM" id="SSF55073">
    <property type="entry name" value="Nucleotide cyclase"/>
    <property type="match status" value="1"/>
</dbReference>
<dbReference type="Gene3D" id="3.30.450.20">
    <property type="entry name" value="PAS domain"/>
    <property type="match status" value="4"/>
</dbReference>
<feature type="domain" description="PAS" evidence="8">
    <location>
        <begin position="598"/>
        <end position="668"/>
    </location>
</feature>
<dbReference type="RefSeq" id="WP_013914111.1">
    <property type="nucleotide sequence ID" value="NC_015690.1"/>
</dbReference>
<dbReference type="SMART" id="SM00086">
    <property type="entry name" value="PAC"/>
    <property type="match status" value="4"/>
</dbReference>
<dbReference type="HOGENOM" id="CLU_011042_0_0_9"/>
<dbReference type="SMART" id="SM00091">
    <property type="entry name" value="PAS"/>
    <property type="match status" value="4"/>
</dbReference>
<dbReference type="InterPro" id="IPR001610">
    <property type="entry name" value="PAC"/>
</dbReference>
<keyword evidence="5 7" id="KW-0472">Membrane</keyword>
<feature type="compositionally biased region" description="Polar residues" evidence="6">
    <location>
        <begin position="855"/>
        <end position="866"/>
    </location>
</feature>
<dbReference type="GO" id="GO:0000155">
    <property type="term" value="F:phosphorelay sensor kinase activity"/>
    <property type="evidence" value="ECO:0007669"/>
    <property type="project" value="InterPro"/>
</dbReference>
<name>F8FNA8_PAEMK</name>
<feature type="transmembrane region" description="Helical" evidence="7">
    <location>
        <begin position="37"/>
        <end position="55"/>
    </location>
</feature>
<feature type="transmembrane region" description="Helical" evidence="7">
    <location>
        <begin position="75"/>
        <end position="95"/>
    </location>
</feature>
<protein>
    <submittedName>
        <fullName evidence="11">Cph2</fullName>
    </submittedName>
</protein>
<feature type="domain" description="PAC" evidence="9">
    <location>
        <begin position="419"/>
        <end position="469"/>
    </location>
</feature>
<feature type="transmembrane region" description="Helical" evidence="7">
    <location>
        <begin position="131"/>
        <end position="150"/>
    </location>
</feature>
<comment type="subcellular location">
    <subcellularLocation>
        <location evidence="1">Cell membrane</location>
        <topology evidence="1">Multi-pass membrane protein</topology>
    </subcellularLocation>
</comment>
<dbReference type="FunFam" id="3.30.70.270:FF:000001">
    <property type="entry name" value="Diguanylate cyclase domain protein"/>
    <property type="match status" value="1"/>
</dbReference>
<dbReference type="SUPFAM" id="SSF55785">
    <property type="entry name" value="PYP-like sensor domain (PAS domain)"/>
    <property type="match status" value="4"/>
</dbReference>
<dbReference type="InterPro" id="IPR000160">
    <property type="entry name" value="GGDEF_dom"/>
</dbReference>
<dbReference type="Pfam" id="PF07694">
    <property type="entry name" value="5TM-5TMR_LYT"/>
    <property type="match status" value="1"/>
</dbReference>
<dbReference type="Gene3D" id="3.30.450.40">
    <property type="match status" value="1"/>
</dbReference>
<evidence type="ECO:0000259" key="10">
    <source>
        <dbReference type="PROSITE" id="PS50887"/>
    </source>
</evidence>
<dbReference type="Pfam" id="PF00990">
    <property type="entry name" value="GGDEF"/>
    <property type="match status" value="1"/>
</dbReference>
<dbReference type="GO" id="GO:0005886">
    <property type="term" value="C:plasma membrane"/>
    <property type="evidence" value="ECO:0007669"/>
    <property type="project" value="UniProtKB-SubCell"/>
</dbReference>
<organism evidence="11 12">
    <name type="scientific">Paenibacillus mucilaginosus (strain KNP414)</name>
    <dbReference type="NCBI Taxonomy" id="1036673"/>
    <lineage>
        <taxon>Bacteria</taxon>
        <taxon>Bacillati</taxon>
        <taxon>Bacillota</taxon>
        <taxon>Bacilli</taxon>
        <taxon>Bacillales</taxon>
        <taxon>Paenibacillaceae</taxon>
        <taxon>Paenibacillus</taxon>
    </lineage>
</organism>
<dbReference type="SMART" id="SM00065">
    <property type="entry name" value="GAF"/>
    <property type="match status" value="1"/>
</dbReference>
<evidence type="ECO:0000313" key="11">
    <source>
        <dbReference type="EMBL" id="AEI38945.1"/>
    </source>
</evidence>
<feature type="transmembrane region" description="Helical" evidence="7">
    <location>
        <begin position="107"/>
        <end position="125"/>
    </location>
</feature>
<dbReference type="Proteomes" id="UP000006620">
    <property type="component" value="Chromosome"/>
</dbReference>
<dbReference type="SMART" id="SM00267">
    <property type="entry name" value="GGDEF"/>
    <property type="match status" value="1"/>
</dbReference>
<gene>
    <name evidence="11" type="primary">cph2</name>
    <name evidence="11" type="ordered locus">KNP414_00320</name>
</gene>
<evidence type="ECO:0000256" key="4">
    <source>
        <dbReference type="ARBA" id="ARBA00022989"/>
    </source>
</evidence>
<sequence>MILQVLIEDLVLVIGLLLITMFLFPRSSFRMTVRQRISVGLLQGLFGILFIHFGYPVTEHIVLDYRQLTLMTAAHFGGFTGALTAGLLIGGFRFWEAGGDPGAMQAALYTFLAAAGAGGIAHYIRTCLRRWVSMTVYFAAVTAGALLLILQPQEYGILPYYTSLLLGGSLFAALVYTVIQGTILRLNVNRTIAALMKEFERADHGDIHRKALQEIIDLLECDYGSLLTVDRGGYKMVTLRDNGVMSETACRVTDIDTESVEIVRRREPLLFPNWNRRRPSGGLDQHLYAQGMRSSLHLPVLYQGQVIAVINAGSRRADHFSRKHLLQLEQTAPIFSFGLSHINAENMYRAVSQTGQEAIILADGEMRILDWNPGAERIYGYTRREALGQPLSLIIPHLCLESFAAQEVAAGQAEPVPGGTLELEGLHRDGHTFPIEISFTRWQAGTLFFYSSIIRDITRRKKTEAQILDSENRFRALFENASDMILLGDFHNAVGLILEANDVACRKLGYTKNELRGMTGAELGVGDEHFNAEYAKIIRLLKEEGSATFEWRLKAKNGEVILCECSTKIIELGGRKASLNMLRDISDRKRAEEELRNSEARYRRLVELSPELIAVHTDGKVVFINQSGARMLGAASPEELIGRSIMDFVHPEYHEVVGSRTRQMYDNGTPVELLEEKLVGVDGRIIDVLMQGTDIRYKGKASAMVMALDLTERRRAELSLKETEDRFRKLIELSPDAVCVYQEGRIVFANARAAAIFGLSGPAEVVGSPTERFLHPKHYDKELLLAKELYHKNGILPHLELTYLTAQGAEVMVEVSISSILDGGKPAIFTSFRDISERKAAEQKLQETNRKLQEANRQLQQLSSRDGLTGIPNRRSFDEAYARAWEEAARGSKPLSVILCDIDFFKAYNDTYGHQGGDACLRAVAGIFEAAAAGSGQLAARYGGEEFVILLPGSGVEEARAAAEAVRAKVEQAGIPHKASKAGGCVTLSAGIATVIPHPLVQPGDLIGQADKALYRAKLQGRNRVAAYGDAAGTGGS</sequence>
<dbReference type="GO" id="GO:0071555">
    <property type="term" value="P:cell wall organization"/>
    <property type="evidence" value="ECO:0007669"/>
    <property type="project" value="InterPro"/>
</dbReference>
<dbReference type="CDD" id="cd00130">
    <property type="entry name" value="PAS"/>
    <property type="match status" value="4"/>
</dbReference>
<evidence type="ECO:0000256" key="5">
    <source>
        <dbReference type="ARBA" id="ARBA00023136"/>
    </source>
</evidence>
<evidence type="ECO:0000259" key="9">
    <source>
        <dbReference type="PROSITE" id="PS50113"/>
    </source>
</evidence>
<dbReference type="InterPro" id="IPR000014">
    <property type="entry name" value="PAS"/>
</dbReference>
<evidence type="ECO:0000256" key="7">
    <source>
        <dbReference type="SAM" id="Phobius"/>
    </source>
</evidence>
<dbReference type="EMBL" id="CP002869">
    <property type="protein sequence ID" value="AEI38945.1"/>
    <property type="molecule type" value="Genomic_DNA"/>
</dbReference>
<dbReference type="Pfam" id="PF13185">
    <property type="entry name" value="GAF_2"/>
    <property type="match status" value="1"/>
</dbReference>
<dbReference type="KEGG" id="pms:KNP414_00320"/>
<proteinExistence type="predicted"/>
<accession>F8FNA8</accession>
<dbReference type="Pfam" id="PF13426">
    <property type="entry name" value="PAS_9"/>
    <property type="match status" value="3"/>
</dbReference>
<feature type="domain" description="PAC" evidence="9">
    <location>
        <begin position="547"/>
        <end position="597"/>
    </location>
</feature>
<dbReference type="AlphaFoldDB" id="F8FNA8"/>
<dbReference type="InterPro" id="IPR035965">
    <property type="entry name" value="PAS-like_dom_sf"/>
</dbReference>
<dbReference type="InterPro" id="IPR043128">
    <property type="entry name" value="Rev_trsase/Diguanyl_cyclase"/>
</dbReference>
<feature type="domain" description="PAS" evidence="8">
    <location>
        <begin position="344"/>
        <end position="396"/>
    </location>
</feature>